<evidence type="ECO:0000313" key="8">
    <source>
        <dbReference type="Proteomes" id="UP000268192"/>
    </source>
</evidence>
<dbReference type="EMBL" id="CP032509">
    <property type="protein sequence ID" value="AZN70692.1"/>
    <property type="molecule type" value="Genomic_DNA"/>
</dbReference>
<dbReference type="Gene3D" id="3.50.50.60">
    <property type="entry name" value="FAD/NAD(P)-binding domain"/>
    <property type="match status" value="2"/>
</dbReference>
<dbReference type="Proteomes" id="UP000268192">
    <property type="component" value="Chromosome"/>
</dbReference>
<evidence type="ECO:0000259" key="6">
    <source>
        <dbReference type="Pfam" id="PF01593"/>
    </source>
</evidence>
<evidence type="ECO:0000256" key="4">
    <source>
        <dbReference type="ARBA" id="ARBA00023002"/>
    </source>
</evidence>
<keyword evidence="8" id="KW-1185">Reference proteome</keyword>
<keyword evidence="3 5" id="KW-0125">Carotenoid biosynthesis</keyword>
<name>A0A3Q8XP26_9HYPH</name>
<evidence type="ECO:0000256" key="1">
    <source>
        <dbReference type="ARBA" id="ARBA00004829"/>
    </source>
</evidence>
<sequence length="535" mass="57040">MVILHVNSNLHKEPWLPSASDIEGAEIVVVGAGVGGLSAALSLAGTGARVTVVEAREYAGGKLRSLDVSGAAIDSGPTVLTMIDVFEGLFEQVGLRLSHYVTVRPSRCLARHFWTDGSQLDLFADLQESAVAVADFASAREARGYIDFSRRAEDAYLALKDSFMAAPAPSAASLTLSGGIGAMFKIAPFRSFDAVIGDHFQDRRLRQLFGRYATYCGGSPYQAPGPLMTIAHVERAGVYLVEGGMVRLAEGLAQACRDRGVRFLMGSRVEQIEPDPASGYRLHLGDGRALNAHAVIHNGDPSKLSIIGRSRDTAAAACPPKERSLSAVTLSLTAIAEGVDLVRHNVFFSSDACREFSTLFDRREMPDEPTLYVCAQDRDDDGLPTPGQPERLFVLANAPANGDDHVSDDRERQQWQATILKRLAEMGLTLREVTCRVTMPSDFEALFPGSGGALYGAAPNGAMSSFRRPKVRTAVPFLYQAGGAIHPGPGLPMVALSGINAARAARMDLGSTSMSARTVIAGGTSTPRAMTGSMR</sequence>
<dbReference type="PRINTS" id="PR00420">
    <property type="entry name" value="RNGMNOXGNASE"/>
</dbReference>
<evidence type="ECO:0000256" key="2">
    <source>
        <dbReference type="ARBA" id="ARBA00006046"/>
    </source>
</evidence>
<dbReference type="AlphaFoldDB" id="A0A3Q8XP26"/>
<dbReference type="GO" id="GO:0016491">
    <property type="term" value="F:oxidoreductase activity"/>
    <property type="evidence" value="ECO:0007669"/>
    <property type="project" value="UniProtKB-KW"/>
</dbReference>
<comment type="similarity">
    <text evidence="2 5">Belongs to the carotenoid/retinoid oxidoreductase family.</text>
</comment>
<proteinExistence type="inferred from homology"/>
<evidence type="ECO:0000313" key="7">
    <source>
        <dbReference type="EMBL" id="AZN70692.1"/>
    </source>
</evidence>
<protein>
    <submittedName>
        <fullName evidence="7">Phytoene desaturase</fullName>
    </submittedName>
</protein>
<dbReference type="KEGG" id="abaw:D5400_04850"/>
<organism evidence="7 8">
    <name type="scientific">Georhizobium profundi</name>
    <dbReference type="NCBI Taxonomy" id="2341112"/>
    <lineage>
        <taxon>Bacteria</taxon>
        <taxon>Pseudomonadati</taxon>
        <taxon>Pseudomonadota</taxon>
        <taxon>Alphaproteobacteria</taxon>
        <taxon>Hyphomicrobiales</taxon>
        <taxon>Rhizobiaceae</taxon>
        <taxon>Georhizobium</taxon>
    </lineage>
</organism>
<dbReference type="SUPFAM" id="SSF51905">
    <property type="entry name" value="FAD/NAD(P)-binding domain"/>
    <property type="match status" value="1"/>
</dbReference>
<gene>
    <name evidence="7" type="primary">crtI</name>
    <name evidence="7" type="ORF">D5400_04850</name>
</gene>
<dbReference type="PANTHER" id="PTHR43734">
    <property type="entry name" value="PHYTOENE DESATURASE"/>
    <property type="match status" value="1"/>
</dbReference>
<feature type="domain" description="Amine oxidase" evidence="6">
    <location>
        <begin position="35"/>
        <end position="504"/>
    </location>
</feature>
<dbReference type="OrthoDB" id="9774675at2"/>
<dbReference type="Pfam" id="PF01593">
    <property type="entry name" value="Amino_oxidase"/>
    <property type="match status" value="1"/>
</dbReference>
<dbReference type="InterPro" id="IPR014105">
    <property type="entry name" value="Carotenoid/retinoid_OxRdtase"/>
</dbReference>
<reference evidence="7 8" key="1">
    <citation type="submission" date="2018-09" db="EMBL/GenBank/DDBJ databases">
        <title>Marinorhizobium profundi gen. nov., sp. nov., isolated from a deep-sea sediment sample from the New Britain Trench and proposal of Marinorhizobiaceae fam. nov. in the order Rhizobiales of the class Alphaproteobacteria.</title>
        <authorList>
            <person name="Cao J."/>
        </authorList>
    </citation>
    <scope>NUCLEOTIDE SEQUENCE [LARGE SCALE GENOMIC DNA]</scope>
    <source>
        <strain evidence="7 8">WS11</strain>
    </source>
</reference>
<dbReference type="GO" id="GO:0016117">
    <property type="term" value="P:carotenoid biosynthetic process"/>
    <property type="evidence" value="ECO:0007669"/>
    <property type="project" value="UniProtKB-KW"/>
</dbReference>
<dbReference type="InterPro" id="IPR002937">
    <property type="entry name" value="Amino_oxidase"/>
</dbReference>
<dbReference type="PANTHER" id="PTHR43734:SF7">
    <property type="entry name" value="4,4'-DIAPONEUROSPORENE OXYGENASE"/>
    <property type="match status" value="1"/>
</dbReference>
<dbReference type="InterPro" id="IPR036188">
    <property type="entry name" value="FAD/NAD-bd_sf"/>
</dbReference>
<evidence type="ECO:0000256" key="3">
    <source>
        <dbReference type="ARBA" id="ARBA00022746"/>
    </source>
</evidence>
<accession>A0A3Q8XP26</accession>
<keyword evidence="4 5" id="KW-0560">Oxidoreductase</keyword>
<evidence type="ECO:0000256" key="5">
    <source>
        <dbReference type="RuleBase" id="RU362075"/>
    </source>
</evidence>
<comment type="pathway">
    <text evidence="1 5">Carotenoid biosynthesis.</text>
</comment>
<dbReference type="NCBIfam" id="TIGR02734">
    <property type="entry name" value="crtI_fam"/>
    <property type="match status" value="1"/>
</dbReference>